<gene>
    <name evidence="7" type="ordered locus">MYSTI_07488</name>
</gene>
<dbReference type="GO" id="GO:0016020">
    <property type="term" value="C:membrane"/>
    <property type="evidence" value="ECO:0007669"/>
    <property type="project" value="UniProtKB-SubCell"/>
</dbReference>
<dbReference type="InterPro" id="IPR029787">
    <property type="entry name" value="Nucleotide_cyclase"/>
</dbReference>
<dbReference type="PANTHER" id="PTHR43289">
    <property type="entry name" value="MITOGEN-ACTIVATED PROTEIN KINASE KINASE KINASE 20-RELATED"/>
    <property type="match status" value="1"/>
</dbReference>
<evidence type="ECO:0000259" key="6">
    <source>
        <dbReference type="PROSITE" id="PS50011"/>
    </source>
</evidence>
<dbReference type="RefSeq" id="WP_015353013.1">
    <property type="nucleotide sequence ID" value="NC_020126.1"/>
</dbReference>
<comment type="subcellular location">
    <subcellularLocation>
        <location evidence="1">Membrane</location>
        <topology evidence="1">Single-pass membrane protein</topology>
    </subcellularLocation>
</comment>
<evidence type="ECO:0000313" key="7">
    <source>
        <dbReference type="EMBL" id="AGC48760.1"/>
    </source>
</evidence>
<keyword evidence="2" id="KW-0808">Transferase</keyword>
<dbReference type="SMART" id="SM00028">
    <property type="entry name" value="TPR"/>
    <property type="match status" value="5"/>
</dbReference>
<accession>L7ULH1</accession>
<evidence type="ECO:0000256" key="4">
    <source>
        <dbReference type="ARBA" id="ARBA00022777"/>
    </source>
</evidence>
<dbReference type="eggNOG" id="COG2909">
    <property type="taxonomic scope" value="Bacteria"/>
</dbReference>
<dbReference type="PROSITE" id="PS50011">
    <property type="entry name" value="PROTEIN_KINASE_DOM"/>
    <property type="match status" value="1"/>
</dbReference>
<dbReference type="SUPFAM" id="SSF48452">
    <property type="entry name" value="TPR-like"/>
    <property type="match status" value="1"/>
</dbReference>
<dbReference type="Proteomes" id="UP000011131">
    <property type="component" value="Chromosome"/>
</dbReference>
<dbReference type="GO" id="GO:0004674">
    <property type="term" value="F:protein serine/threonine kinase activity"/>
    <property type="evidence" value="ECO:0007669"/>
    <property type="project" value="UniProtKB-KW"/>
</dbReference>
<evidence type="ECO:0000256" key="5">
    <source>
        <dbReference type="ARBA" id="ARBA00022840"/>
    </source>
</evidence>
<keyword evidence="3" id="KW-0547">Nucleotide-binding</keyword>
<dbReference type="InterPro" id="IPR041664">
    <property type="entry name" value="AAA_16"/>
</dbReference>
<reference evidence="7 8" key="1">
    <citation type="journal article" date="2013" name="Genome Announc.">
        <title>Complete genome sequence of Myxococcus stipitatus strain DSM 14675, a fruiting myxobacterium.</title>
        <authorList>
            <person name="Huntley S."/>
            <person name="Kneip S."/>
            <person name="Treuner-Lange A."/>
            <person name="Sogaard-Andersen L."/>
        </authorList>
    </citation>
    <scope>NUCLEOTIDE SEQUENCE [LARGE SCALE GENOMIC DNA]</scope>
    <source>
        <strain evidence="8">DSM 14675 / JCM 12634 / Mx s8</strain>
    </source>
</reference>
<dbReference type="PROSITE" id="PS00109">
    <property type="entry name" value="PROTEIN_KINASE_TYR"/>
    <property type="match status" value="1"/>
</dbReference>
<keyword evidence="5" id="KW-0067">ATP-binding</keyword>
<dbReference type="InterPro" id="IPR027417">
    <property type="entry name" value="P-loop_NTPase"/>
</dbReference>
<keyword evidence="7" id="KW-0723">Serine/threonine-protein kinase</keyword>
<keyword evidence="4 7" id="KW-0418">Kinase</keyword>
<evidence type="ECO:0000256" key="1">
    <source>
        <dbReference type="ARBA" id="ARBA00004167"/>
    </source>
</evidence>
<dbReference type="EMBL" id="CP004025">
    <property type="protein sequence ID" value="AGC48760.1"/>
    <property type="molecule type" value="Genomic_DNA"/>
</dbReference>
<protein>
    <submittedName>
        <fullName evidence="7">Serine/threonine protein kinase</fullName>
    </submittedName>
</protein>
<dbReference type="SUPFAM" id="SSF52540">
    <property type="entry name" value="P-loop containing nucleoside triphosphate hydrolases"/>
    <property type="match status" value="1"/>
</dbReference>
<organism evidence="7 8">
    <name type="scientific">Myxococcus stipitatus (strain DSM 14675 / JCM 12634 / Mx s8)</name>
    <dbReference type="NCBI Taxonomy" id="1278073"/>
    <lineage>
        <taxon>Bacteria</taxon>
        <taxon>Pseudomonadati</taxon>
        <taxon>Myxococcota</taxon>
        <taxon>Myxococcia</taxon>
        <taxon>Myxococcales</taxon>
        <taxon>Cystobacterineae</taxon>
        <taxon>Myxococcaceae</taxon>
        <taxon>Myxococcus</taxon>
    </lineage>
</organism>
<dbReference type="STRING" id="1278073.MYSTI_07488"/>
<dbReference type="InterPro" id="IPR000719">
    <property type="entry name" value="Prot_kinase_dom"/>
</dbReference>
<dbReference type="SUPFAM" id="SSF55073">
    <property type="entry name" value="Nucleotide cyclase"/>
    <property type="match status" value="1"/>
</dbReference>
<dbReference type="CDD" id="cd14014">
    <property type="entry name" value="STKc_PknB_like"/>
    <property type="match status" value="1"/>
</dbReference>
<dbReference type="Pfam" id="PF00069">
    <property type="entry name" value="Pkinase"/>
    <property type="match status" value="1"/>
</dbReference>
<evidence type="ECO:0000256" key="2">
    <source>
        <dbReference type="ARBA" id="ARBA00022679"/>
    </source>
</evidence>
<keyword evidence="8" id="KW-1185">Reference proteome</keyword>
<evidence type="ECO:0000313" key="8">
    <source>
        <dbReference type="Proteomes" id="UP000011131"/>
    </source>
</evidence>
<dbReference type="Gene3D" id="1.10.510.10">
    <property type="entry name" value="Transferase(Phosphotransferase) domain 1"/>
    <property type="match status" value="1"/>
</dbReference>
<dbReference type="InterPro" id="IPR011009">
    <property type="entry name" value="Kinase-like_dom_sf"/>
</dbReference>
<dbReference type="OrthoDB" id="5476335at2"/>
<dbReference type="HOGENOM" id="CLU_259907_0_0_7"/>
<dbReference type="PANTHER" id="PTHR43289:SF6">
    <property type="entry name" value="SERINE_THREONINE-PROTEIN KINASE NEKL-3"/>
    <property type="match status" value="1"/>
</dbReference>
<feature type="domain" description="Protein kinase" evidence="6">
    <location>
        <begin position="15"/>
        <end position="290"/>
    </location>
</feature>
<dbReference type="KEGG" id="msd:MYSTI_07488"/>
<dbReference type="InterPro" id="IPR019734">
    <property type="entry name" value="TPR_rpt"/>
</dbReference>
<dbReference type="Gene3D" id="3.30.70.1230">
    <property type="entry name" value="Nucleotide cyclase"/>
    <property type="match status" value="1"/>
</dbReference>
<name>L7ULH1_MYXSD</name>
<proteinExistence type="predicted"/>
<dbReference type="Gene3D" id="1.25.40.10">
    <property type="entry name" value="Tetratricopeptide repeat domain"/>
    <property type="match status" value="2"/>
</dbReference>
<dbReference type="SUPFAM" id="SSF56112">
    <property type="entry name" value="Protein kinase-like (PK-like)"/>
    <property type="match status" value="1"/>
</dbReference>
<evidence type="ECO:0000256" key="3">
    <source>
        <dbReference type="ARBA" id="ARBA00022741"/>
    </source>
</evidence>
<dbReference type="InterPro" id="IPR011990">
    <property type="entry name" value="TPR-like_helical_dom_sf"/>
</dbReference>
<sequence length="1301" mass="138265">MTSASSQVPLVFGRYAVLNRLAVGGMGEIFLARQVGVSGFERTVILKSLLPDLLEQEGSLEMFLDEARVAARLNHPNVVSVFEVGEWEGTFYIAMEYIEGEHLGRLSRTASRTGSALSPAVCVEVIRDAALGLDHAHQAVDAQGLPLELVHRDISPQNIMVRLDGVTKVVDFGVAKASNRSTRTRTGILKGKLRYMSPEQIRNQPLDGRSDQYALGVVLWELVTHRPLVETDNPPEAMRRIALTPALKPSMLVDGVSPRLDSIILRMLAKPREQRFERCADVARALQEYLDENPRGPEDSVAATAERLVGERVRSRMRESTVGLGNQLPRGSVSTVSCPRCGQSTSGTSRFCPHCGSALGVVAPETPSGGSSRPAAVKAEDVAEVTTGQFVDADAPPTELQESSTLPAMDASRLVEGAPAATARIRGRESGSLKRKLVIVTVELEGADSLRQTLGDEEGMETLGQLMDLAASIAERHEAEVVQLTEARWSVAFGLPVSRRDDPLRAVRCALELMRAVETLSLSAVLLLKAGLEFDAVLVSGGGGRTPWRVTGAALERSVVLAQAAGAGEVLAGPAAKALLDDGVRFGAERTLPSGVVWRVEGLGGVVRSVPFVGRAEVLAAARSVVEGVCAGQSGGRLFAGGAGMGKSRLLEAVAERAASVASLRVVRTSAEDLRGTGAMGLMRSVLTGLARMLGPTSEGAPLQSLGSLGFSAQEVSALWRRLSSGGPSGLLHAADSAVVETLSRAARPGGLLLLVDDVHHADVVSLELLLMLLRAPDSRVALVATTAPDALPVSLAALPYSSLEGMPRLELRALLEATLGAPPSPEVEKLIVERAHGNPSFALELMRALVDRGAVQRLGGVWHSTAPLASTVLPDSLGLALGARLDLLPAQLQRFLSRAAVEGSVFSASLVRASVADDGGAADAAELLVVDGWLTELRERPGTFRFQQELARQVLLERQPASAVRRAHQELADALGQESFAAEPAREVRVADHLLAAASPQAAGACERAGERLFARGEWRAASDYFKRAMGEQPGATPSSRLWQLGMLTRACTCLAQVEPTAVEPLAVPWLEKLPDSEALAARAEVVRRIASAELKLGRVASAEARLQAIRDAAAMDPEVEAWVLGERARAREARGDSSGAVELLTQAFHRMGGRAARAADFYWEHLNLLGRLQLRLQQPEKARTSFTRAAEQARAAGSLVGQARALSNLAGLRVLAGEHAPALTELERALTLAEQGGDAQEAARIHYNAGRLLGAGGRVDEARERLVRARERARLSGWREGEALATQALGALEAQSPRA</sequence>
<dbReference type="Pfam" id="PF13191">
    <property type="entry name" value="AAA_16"/>
    <property type="match status" value="1"/>
</dbReference>
<dbReference type="InterPro" id="IPR008266">
    <property type="entry name" value="Tyr_kinase_AS"/>
</dbReference>
<dbReference type="eggNOG" id="COG0515">
    <property type="taxonomic scope" value="Bacteria"/>
</dbReference>
<dbReference type="Gene3D" id="3.30.200.20">
    <property type="entry name" value="Phosphorylase Kinase, domain 1"/>
    <property type="match status" value="1"/>
</dbReference>
<dbReference type="GO" id="GO:0005524">
    <property type="term" value="F:ATP binding"/>
    <property type="evidence" value="ECO:0007669"/>
    <property type="project" value="UniProtKB-KW"/>
</dbReference>
<dbReference type="PATRIC" id="fig|1278073.3.peg.7611"/>
<dbReference type="Pfam" id="PF13424">
    <property type="entry name" value="TPR_12"/>
    <property type="match status" value="1"/>
</dbReference>